<keyword evidence="2" id="KW-1185">Reference proteome</keyword>
<evidence type="ECO:0000313" key="2">
    <source>
        <dbReference type="Proteomes" id="UP000036356"/>
    </source>
</evidence>
<name>A0A0J1FTK2_9FIRM</name>
<dbReference type="InterPro" id="IPR036614">
    <property type="entry name" value="RusA-like_sf"/>
</dbReference>
<accession>A0A0J1FTK2</accession>
<dbReference type="GO" id="GO:0000287">
    <property type="term" value="F:magnesium ion binding"/>
    <property type="evidence" value="ECO:0007669"/>
    <property type="project" value="InterPro"/>
</dbReference>
<proteinExistence type="predicted"/>
<dbReference type="PATRIC" id="fig|476652.3.peg.1779"/>
<dbReference type="GO" id="GO:0006281">
    <property type="term" value="P:DNA repair"/>
    <property type="evidence" value="ECO:0007669"/>
    <property type="project" value="InterPro"/>
</dbReference>
<comment type="caution">
    <text evidence="1">The sequence shown here is derived from an EMBL/GenBank/DDBJ whole genome shotgun (WGS) entry which is preliminary data.</text>
</comment>
<dbReference type="EMBL" id="LDZY01000005">
    <property type="protein sequence ID" value="KLU66323.1"/>
    <property type="molecule type" value="Genomic_DNA"/>
</dbReference>
<dbReference type="GO" id="GO:0006310">
    <property type="term" value="P:DNA recombination"/>
    <property type="evidence" value="ECO:0007669"/>
    <property type="project" value="InterPro"/>
</dbReference>
<dbReference type="Proteomes" id="UP000036356">
    <property type="component" value="Unassembled WGS sequence"/>
</dbReference>
<sequence>MSMIPPTETHQEKKVNIKASTKKGKPIFYNPTELKAARAKLEANLAGHKPEKKYTGPIRLMVKWCFPMTGKHQDGEYKTTKPDTDNLQKMLKDVMTDLGFWTDDALVASEIVEKFWAKIPGIYVVIESL</sequence>
<reference evidence="1 2" key="1">
    <citation type="submission" date="2015-06" db="EMBL/GenBank/DDBJ databases">
        <title>Draft genome of the moderately acidophilic sulfate reducer Candidatus Desulfosporosinus acididurans strain M1.</title>
        <authorList>
            <person name="Poehlein A."/>
            <person name="Petzsch P."/>
            <person name="Johnson B.D."/>
            <person name="Schloemann M."/>
            <person name="Daniel R."/>
            <person name="Muehling M."/>
        </authorList>
    </citation>
    <scope>NUCLEOTIDE SEQUENCE [LARGE SCALE GENOMIC DNA]</scope>
    <source>
        <strain evidence="1 2">M1</strain>
    </source>
</reference>
<evidence type="ECO:0000313" key="1">
    <source>
        <dbReference type="EMBL" id="KLU66323.1"/>
    </source>
</evidence>
<dbReference type="STRING" id="476652.DEAC_c17220"/>
<organism evidence="1 2">
    <name type="scientific">Desulfosporosinus acididurans</name>
    <dbReference type="NCBI Taxonomy" id="476652"/>
    <lineage>
        <taxon>Bacteria</taxon>
        <taxon>Bacillati</taxon>
        <taxon>Bacillota</taxon>
        <taxon>Clostridia</taxon>
        <taxon>Eubacteriales</taxon>
        <taxon>Desulfitobacteriaceae</taxon>
        <taxon>Desulfosporosinus</taxon>
    </lineage>
</organism>
<gene>
    <name evidence="1" type="ORF">DEAC_c17220</name>
</gene>
<dbReference type="AlphaFoldDB" id="A0A0J1FTK2"/>
<dbReference type="InterPro" id="IPR008822">
    <property type="entry name" value="Endonuclease_RusA-like"/>
</dbReference>
<dbReference type="Gene3D" id="3.30.1330.70">
    <property type="entry name" value="Holliday junction resolvase RusA"/>
    <property type="match status" value="1"/>
</dbReference>
<dbReference type="Pfam" id="PF05866">
    <property type="entry name" value="RusA"/>
    <property type="match status" value="1"/>
</dbReference>
<protein>
    <submittedName>
        <fullName evidence="1">Endodeoxyribonuclease RusA</fullName>
    </submittedName>
</protein>
<dbReference type="SUPFAM" id="SSF103084">
    <property type="entry name" value="Holliday junction resolvase RusA"/>
    <property type="match status" value="1"/>
</dbReference>